<dbReference type="PANTHER" id="PTHR30543">
    <property type="entry name" value="CHROMATE REDUCTASE"/>
    <property type="match status" value="1"/>
</dbReference>
<reference evidence="11" key="1">
    <citation type="submission" date="2016-10" db="EMBL/GenBank/DDBJ databases">
        <authorList>
            <person name="Varghese N."/>
            <person name="Submissions S."/>
        </authorList>
    </citation>
    <scope>NUCLEOTIDE SEQUENCE [LARGE SCALE GENOMIC DNA]</scope>
    <source>
        <strain evidence="11">DSM 44232</strain>
    </source>
</reference>
<dbReference type="STRING" id="84724.SAMN04488564_102554"/>
<keyword evidence="6" id="KW-0521">NADP</keyword>
<evidence type="ECO:0000256" key="2">
    <source>
        <dbReference type="ARBA" id="ARBA00011738"/>
    </source>
</evidence>
<proteinExistence type="predicted"/>
<evidence type="ECO:0000256" key="3">
    <source>
        <dbReference type="ARBA" id="ARBA00022490"/>
    </source>
</evidence>
<keyword evidence="4" id="KW-0285">Flavoprotein</keyword>
<keyword evidence="8" id="KW-0520">NAD</keyword>
<evidence type="ECO:0000259" key="9">
    <source>
        <dbReference type="Pfam" id="PF03358"/>
    </source>
</evidence>
<keyword evidence="3" id="KW-0963">Cytoplasm</keyword>
<evidence type="ECO:0000256" key="7">
    <source>
        <dbReference type="ARBA" id="ARBA00023002"/>
    </source>
</evidence>
<dbReference type="Pfam" id="PF03358">
    <property type="entry name" value="FMN_red"/>
    <property type="match status" value="1"/>
</dbReference>
<keyword evidence="11" id="KW-1185">Reference proteome</keyword>
<dbReference type="FunFam" id="3.40.50.360:FF:000052">
    <property type="entry name" value="NAD(P)H-dependent FMN reductase LOT6"/>
    <property type="match status" value="1"/>
</dbReference>
<evidence type="ECO:0000256" key="4">
    <source>
        <dbReference type="ARBA" id="ARBA00022630"/>
    </source>
</evidence>
<dbReference type="AlphaFoldDB" id="A0A1I6DGE7"/>
<comment type="subunit">
    <text evidence="2">Homodimer.</text>
</comment>
<evidence type="ECO:0000313" key="10">
    <source>
        <dbReference type="EMBL" id="SFR04550.1"/>
    </source>
</evidence>
<dbReference type="InterPro" id="IPR005025">
    <property type="entry name" value="FMN_Rdtase-like_dom"/>
</dbReference>
<gene>
    <name evidence="10" type="ORF">SAMN04488564_102554</name>
</gene>
<feature type="domain" description="NADPH-dependent FMN reductase-like" evidence="9">
    <location>
        <begin position="37"/>
        <end position="181"/>
    </location>
</feature>
<dbReference type="EMBL" id="FOYL01000002">
    <property type="protein sequence ID" value="SFR04550.1"/>
    <property type="molecule type" value="Genomic_DNA"/>
</dbReference>
<dbReference type="SUPFAM" id="SSF52218">
    <property type="entry name" value="Flavoproteins"/>
    <property type="match status" value="1"/>
</dbReference>
<dbReference type="GO" id="GO:0010181">
    <property type="term" value="F:FMN binding"/>
    <property type="evidence" value="ECO:0007669"/>
    <property type="project" value="TreeGrafter"/>
</dbReference>
<sequence length="227" mass="25309">MTHGTGQSRPKRGKVHFQKRGIVRLTRLGKGLQDMTHIGIIIGSTRPGRNGEQVARWVLEHAERRDDATFELVDLKDFPLPHLDEPMPPIMGQYQHDHTKAWSSKIAGFDGFVMVTPEYNHSTSGVLKNAIDYLFAEWNNKAVGFVSYGGVGGARAVEHLRLVAGELKLADVRTSVSLSMFTEFTNFTEFHPSEFQAATLSTMFDELVAWSSALAPLRDRQLASQQA</sequence>
<dbReference type="InterPro" id="IPR029039">
    <property type="entry name" value="Flavoprotein-like_sf"/>
</dbReference>
<evidence type="ECO:0000256" key="6">
    <source>
        <dbReference type="ARBA" id="ARBA00022857"/>
    </source>
</evidence>
<evidence type="ECO:0000256" key="5">
    <source>
        <dbReference type="ARBA" id="ARBA00022643"/>
    </source>
</evidence>
<accession>A0A1I6DGE7</accession>
<dbReference type="InterPro" id="IPR050712">
    <property type="entry name" value="NAD(P)H-dep_reductase"/>
</dbReference>
<comment type="subcellular location">
    <subcellularLocation>
        <location evidence="1">Cytoplasm</location>
    </subcellularLocation>
</comment>
<evidence type="ECO:0000313" key="11">
    <source>
        <dbReference type="Proteomes" id="UP000198583"/>
    </source>
</evidence>
<keyword evidence="7" id="KW-0560">Oxidoreductase</keyword>
<evidence type="ECO:0000256" key="1">
    <source>
        <dbReference type="ARBA" id="ARBA00004496"/>
    </source>
</evidence>
<protein>
    <submittedName>
        <fullName evidence="10">NAD(P)H-dependent FMN reductase</fullName>
    </submittedName>
</protein>
<dbReference type="PANTHER" id="PTHR30543:SF21">
    <property type="entry name" value="NAD(P)H-DEPENDENT FMN REDUCTASE LOT6"/>
    <property type="match status" value="1"/>
</dbReference>
<organism evidence="10 11">
    <name type="scientific">Lentzea waywayandensis</name>
    <dbReference type="NCBI Taxonomy" id="84724"/>
    <lineage>
        <taxon>Bacteria</taxon>
        <taxon>Bacillati</taxon>
        <taxon>Actinomycetota</taxon>
        <taxon>Actinomycetes</taxon>
        <taxon>Pseudonocardiales</taxon>
        <taxon>Pseudonocardiaceae</taxon>
        <taxon>Lentzea</taxon>
    </lineage>
</organism>
<dbReference type="GO" id="GO:0016491">
    <property type="term" value="F:oxidoreductase activity"/>
    <property type="evidence" value="ECO:0007669"/>
    <property type="project" value="UniProtKB-KW"/>
</dbReference>
<evidence type="ECO:0000256" key="8">
    <source>
        <dbReference type="ARBA" id="ARBA00023027"/>
    </source>
</evidence>
<keyword evidence="5" id="KW-0288">FMN</keyword>
<name>A0A1I6DGE7_9PSEU</name>
<dbReference type="GO" id="GO:0005829">
    <property type="term" value="C:cytosol"/>
    <property type="evidence" value="ECO:0007669"/>
    <property type="project" value="TreeGrafter"/>
</dbReference>
<dbReference type="Gene3D" id="3.40.50.360">
    <property type="match status" value="1"/>
</dbReference>
<dbReference type="Proteomes" id="UP000198583">
    <property type="component" value="Unassembled WGS sequence"/>
</dbReference>